<protein>
    <submittedName>
        <fullName evidence="2">NADH dehydrogenase</fullName>
    </submittedName>
</protein>
<dbReference type="EMBL" id="AZGB01000018">
    <property type="protein sequence ID" value="KRM05581.1"/>
    <property type="molecule type" value="Genomic_DNA"/>
</dbReference>
<dbReference type="InterPro" id="IPR016040">
    <property type="entry name" value="NAD(P)-bd_dom"/>
</dbReference>
<dbReference type="GO" id="GO:0044877">
    <property type="term" value="F:protein-containing complex binding"/>
    <property type="evidence" value="ECO:0007669"/>
    <property type="project" value="TreeGrafter"/>
</dbReference>
<dbReference type="Gene3D" id="3.40.50.720">
    <property type="entry name" value="NAD(P)-binding Rossmann-like Domain"/>
    <property type="match status" value="1"/>
</dbReference>
<feature type="domain" description="NAD(P)-binding" evidence="1">
    <location>
        <begin position="33"/>
        <end position="182"/>
    </location>
</feature>
<evidence type="ECO:0000313" key="2">
    <source>
        <dbReference type="EMBL" id="KRM05581.1"/>
    </source>
</evidence>
<reference evidence="2 3" key="1">
    <citation type="journal article" date="2015" name="Genome Announc.">
        <title>Expanding the biotechnology potential of lactobacilli through comparative genomics of 213 strains and associated genera.</title>
        <authorList>
            <person name="Sun Z."/>
            <person name="Harris H.M."/>
            <person name="McCann A."/>
            <person name="Guo C."/>
            <person name="Argimon S."/>
            <person name="Zhang W."/>
            <person name="Yang X."/>
            <person name="Jeffery I.B."/>
            <person name="Cooney J.C."/>
            <person name="Kagawa T.F."/>
            <person name="Liu W."/>
            <person name="Song Y."/>
            <person name="Salvetti E."/>
            <person name="Wrobel A."/>
            <person name="Rasinkangas P."/>
            <person name="Parkhill J."/>
            <person name="Rea M.C."/>
            <person name="O'Sullivan O."/>
            <person name="Ritari J."/>
            <person name="Douillard F.P."/>
            <person name="Paul Ross R."/>
            <person name="Yang R."/>
            <person name="Briner A.E."/>
            <person name="Felis G.E."/>
            <person name="de Vos W.M."/>
            <person name="Barrangou R."/>
            <person name="Klaenhammer T.R."/>
            <person name="Caufield P.W."/>
            <person name="Cui Y."/>
            <person name="Zhang H."/>
            <person name="O'Toole P.W."/>
        </authorList>
    </citation>
    <scope>NUCLEOTIDE SEQUENCE [LARGE SCALE GENOMIC DNA]</scope>
    <source>
        <strain evidence="2 3">DSM 18630</strain>
    </source>
</reference>
<dbReference type="AlphaFoldDB" id="A0A0R1VJW4"/>
<proteinExistence type="predicted"/>
<gene>
    <name evidence="2" type="ORF">FC89_GL001283</name>
</gene>
<evidence type="ECO:0000313" key="3">
    <source>
        <dbReference type="Proteomes" id="UP000051451"/>
    </source>
</evidence>
<dbReference type="InterPro" id="IPR051207">
    <property type="entry name" value="ComplexI_NDUFA9_subunit"/>
</dbReference>
<dbReference type="PANTHER" id="PTHR12126">
    <property type="entry name" value="NADH-UBIQUINONE OXIDOREDUCTASE 39 KDA SUBUNIT-RELATED"/>
    <property type="match status" value="1"/>
</dbReference>
<dbReference type="SUPFAM" id="SSF51735">
    <property type="entry name" value="NAD(P)-binding Rossmann-fold domains"/>
    <property type="match status" value="1"/>
</dbReference>
<organism evidence="2 3">
    <name type="scientific">Liquorilactobacillus ghanensis DSM 18630</name>
    <dbReference type="NCBI Taxonomy" id="1423750"/>
    <lineage>
        <taxon>Bacteria</taxon>
        <taxon>Bacillati</taxon>
        <taxon>Bacillota</taxon>
        <taxon>Bacilli</taxon>
        <taxon>Lactobacillales</taxon>
        <taxon>Lactobacillaceae</taxon>
        <taxon>Liquorilactobacillus</taxon>
    </lineage>
</organism>
<evidence type="ECO:0000259" key="1">
    <source>
        <dbReference type="Pfam" id="PF13460"/>
    </source>
</evidence>
<dbReference type="PANTHER" id="PTHR12126:SF16">
    <property type="entry name" value="MIOREX COMPLEX COMPONENT 2"/>
    <property type="match status" value="1"/>
</dbReference>
<dbReference type="PATRIC" id="fig|1423750.3.peg.1313"/>
<keyword evidence="3" id="KW-1185">Reference proteome</keyword>
<accession>A0A0R1VJW4</accession>
<dbReference type="InterPro" id="IPR036291">
    <property type="entry name" value="NAD(P)-bd_dom_sf"/>
</dbReference>
<dbReference type="STRING" id="1423750.FC89_GL001283"/>
<comment type="caution">
    <text evidence="2">The sequence shown here is derived from an EMBL/GenBank/DDBJ whole genome shotgun (WGS) entry which is preliminary data.</text>
</comment>
<dbReference type="Pfam" id="PF13460">
    <property type="entry name" value="NAD_binding_10"/>
    <property type="match status" value="1"/>
</dbReference>
<name>A0A0R1VJW4_9LACO</name>
<sequence length="235" mass="27024">MFKKIKVCLIFLTLANKGWVKEMASTIKVVILGGSGFVGRGLLAELANDQRFAITSLSRSGGNAELRHKFPQVTWLQANLQEPTVDWISQVVQADWIIDLIGFLFAKNRKTYRQLTITPLQPLIQQLQATGQTRFIFVSANKAPFFLKNYVTVKKEMEQILREKLGQRTVLLYPGLIYDKDRYSNWLLAQVLLKLGKIPGLQQPINTWRIISRQMFSRQIRQVLLGKSSYLEKRI</sequence>
<dbReference type="Proteomes" id="UP000051451">
    <property type="component" value="Unassembled WGS sequence"/>
</dbReference>